<dbReference type="EMBL" id="QGNW01000921">
    <property type="protein sequence ID" value="RVW58864.1"/>
    <property type="molecule type" value="Genomic_DNA"/>
</dbReference>
<name>A0A438FFU7_VITVI</name>
<proteinExistence type="predicted"/>
<sequence>MKLKVVNLGCKRCYKKIKKLLFKFPGTFIEKEDTVIIKVVCSYPEMIRTKLFYKGSDTIKSIEVIPPEKPPPPPPPPPPTPVANSSTRCHPMMAGLLGVAVTEAMVAAVNSILKKIPHAPSCESYSIVIVVICHAMRDVVVALPPGYGIPHQPPSYDGYVRLVPSYGPNLEEAHLMKE</sequence>
<feature type="compositionally biased region" description="Pro residues" evidence="1">
    <location>
        <begin position="67"/>
        <end position="81"/>
    </location>
</feature>
<dbReference type="AlphaFoldDB" id="A0A438FFU7"/>
<gene>
    <name evidence="2" type="ORF">CK203_108317</name>
</gene>
<organism evidence="2 3">
    <name type="scientific">Vitis vinifera</name>
    <name type="common">Grape</name>
    <dbReference type="NCBI Taxonomy" id="29760"/>
    <lineage>
        <taxon>Eukaryota</taxon>
        <taxon>Viridiplantae</taxon>
        <taxon>Streptophyta</taxon>
        <taxon>Embryophyta</taxon>
        <taxon>Tracheophyta</taxon>
        <taxon>Spermatophyta</taxon>
        <taxon>Magnoliopsida</taxon>
        <taxon>eudicotyledons</taxon>
        <taxon>Gunneridae</taxon>
        <taxon>Pentapetalae</taxon>
        <taxon>rosids</taxon>
        <taxon>Vitales</taxon>
        <taxon>Vitaceae</taxon>
        <taxon>Viteae</taxon>
        <taxon>Vitis</taxon>
    </lineage>
</organism>
<evidence type="ECO:0000256" key="1">
    <source>
        <dbReference type="SAM" id="MobiDB-lite"/>
    </source>
</evidence>
<protein>
    <submittedName>
        <fullName evidence="2">Uncharacterized protein</fullName>
    </submittedName>
</protein>
<evidence type="ECO:0000313" key="3">
    <source>
        <dbReference type="Proteomes" id="UP000288805"/>
    </source>
</evidence>
<reference evidence="2 3" key="1">
    <citation type="journal article" date="2018" name="PLoS Genet.">
        <title>Population sequencing reveals clonal diversity and ancestral inbreeding in the grapevine cultivar Chardonnay.</title>
        <authorList>
            <person name="Roach M.J."/>
            <person name="Johnson D.L."/>
            <person name="Bohlmann J."/>
            <person name="van Vuuren H.J."/>
            <person name="Jones S.J."/>
            <person name="Pretorius I.S."/>
            <person name="Schmidt S.A."/>
            <person name="Borneman A.R."/>
        </authorList>
    </citation>
    <scope>NUCLEOTIDE SEQUENCE [LARGE SCALE GENOMIC DNA]</scope>
    <source>
        <strain evidence="3">cv. Chardonnay</strain>
        <tissue evidence="2">Leaf</tissue>
    </source>
</reference>
<dbReference type="Proteomes" id="UP000288805">
    <property type="component" value="Unassembled WGS sequence"/>
</dbReference>
<dbReference type="PANTHER" id="PTHR47005">
    <property type="entry name" value="HEAVY METAL TRANSPORT/DETOXIFICATION SUPERFAMILY PROTEIN"/>
    <property type="match status" value="1"/>
</dbReference>
<accession>A0A438FFU7</accession>
<dbReference type="PANTHER" id="PTHR47005:SF5">
    <property type="entry name" value="HEAVY METAL TRANSPORT_DETOXIFICATION SUPERFAMILY PROTEIN"/>
    <property type="match status" value="1"/>
</dbReference>
<comment type="caution">
    <text evidence="2">The sequence shown here is derived from an EMBL/GenBank/DDBJ whole genome shotgun (WGS) entry which is preliminary data.</text>
</comment>
<evidence type="ECO:0000313" key="2">
    <source>
        <dbReference type="EMBL" id="RVW58864.1"/>
    </source>
</evidence>
<feature type="region of interest" description="Disordered" evidence="1">
    <location>
        <begin position="66"/>
        <end position="85"/>
    </location>
</feature>